<keyword evidence="2" id="KW-1185">Reference proteome</keyword>
<organism evidence="1 2">
    <name type="scientific">Cylindrobasidium torrendii FP15055 ss-10</name>
    <dbReference type="NCBI Taxonomy" id="1314674"/>
    <lineage>
        <taxon>Eukaryota</taxon>
        <taxon>Fungi</taxon>
        <taxon>Dikarya</taxon>
        <taxon>Basidiomycota</taxon>
        <taxon>Agaricomycotina</taxon>
        <taxon>Agaricomycetes</taxon>
        <taxon>Agaricomycetidae</taxon>
        <taxon>Agaricales</taxon>
        <taxon>Marasmiineae</taxon>
        <taxon>Physalacriaceae</taxon>
        <taxon>Cylindrobasidium</taxon>
    </lineage>
</organism>
<dbReference type="Proteomes" id="UP000054007">
    <property type="component" value="Unassembled WGS sequence"/>
</dbReference>
<dbReference type="AlphaFoldDB" id="A0A0D7BDU4"/>
<protein>
    <submittedName>
        <fullName evidence="1">Uncharacterized protein</fullName>
    </submittedName>
</protein>
<evidence type="ECO:0000313" key="2">
    <source>
        <dbReference type="Proteomes" id="UP000054007"/>
    </source>
</evidence>
<name>A0A0D7BDU4_9AGAR</name>
<reference evidence="1 2" key="1">
    <citation type="journal article" date="2015" name="Fungal Genet. Biol.">
        <title>Evolution of novel wood decay mechanisms in Agaricales revealed by the genome sequences of Fistulina hepatica and Cylindrobasidium torrendii.</title>
        <authorList>
            <person name="Floudas D."/>
            <person name="Held B.W."/>
            <person name="Riley R."/>
            <person name="Nagy L.G."/>
            <person name="Koehler G."/>
            <person name="Ransdell A.S."/>
            <person name="Younus H."/>
            <person name="Chow J."/>
            <person name="Chiniquy J."/>
            <person name="Lipzen A."/>
            <person name="Tritt A."/>
            <person name="Sun H."/>
            <person name="Haridas S."/>
            <person name="LaButti K."/>
            <person name="Ohm R.A."/>
            <person name="Kues U."/>
            <person name="Blanchette R.A."/>
            <person name="Grigoriev I.V."/>
            <person name="Minto R.E."/>
            <person name="Hibbett D.S."/>
        </authorList>
    </citation>
    <scope>NUCLEOTIDE SEQUENCE [LARGE SCALE GENOMIC DNA]</scope>
    <source>
        <strain evidence="1 2">FP15055 ss-10</strain>
    </source>
</reference>
<sequence>MSCINPLSEQCVAQKPAEIISLRDYNVQRESPSHLSSSIPLHAPITFWRFLASAPLVLFKQRPRKTNLLAAGQMHLSVDSLATSMYLQDNAAVFTMVMVKVKLVTFMARMAGIPAPELASRVFVGGVMQKNVSENTNVPYHCAVAVNGLTNVSLGALEFYFLSNKTSGCSLLGHTDEPWRWKHLFY</sequence>
<proteinExistence type="predicted"/>
<gene>
    <name evidence="1" type="ORF">CYLTODRAFT_489597</name>
</gene>
<evidence type="ECO:0000313" key="1">
    <source>
        <dbReference type="EMBL" id="KIY68687.1"/>
    </source>
</evidence>
<accession>A0A0D7BDU4</accession>
<dbReference type="EMBL" id="KN880498">
    <property type="protein sequence ID" value="KIY68687.1"/>
    <property type="molecule type" value="Genomic_DNA"/>
</dbReference>